<dbReference type="Pfam" id="PF03358">
    <property type="entry name" value="FMN_red"/>
    <property type="match status" value="1"/>
</dbReference>
<dbReference type="GO" id="GO:0016491">
    <property type="term" value="F:oxidoreductase activity"/>
    <property type="evidence" value="ECO:0007669"/>
    <property type="project" value="UniProtKB-KW"/>
</dbReference>
<dbReference type="Gene3D" id="3.40.50.360">
    <property type="match status" value="1"/>
</dbReference>
<evidence type="ECO:0000256" key="1">
    <source>
        <dbReference type="ARBA" id="ARBA00022630"/>
    </source>
</evidence>
<name>A0A8J3GPI6_9MICO</name>
<reference evidence="5" key="1">
    <citation type="journal article" date="2014" name="Int. J. Syst. Evol. Microbiol.">
        <title>Complete genome sequence of Corynebacterium casei LMG S-19264T (=DSM 44701T), isolated from a smear-ripened cheese.</title>
        <authorList>
            <consortium name="US DOE Joint Genome Institute (JGI-PGF)"/>
            <person name="Walter F."/>
            <person name="Albersmeier A."/>
            <person name="Kalinowski J."/>
            <person name="Ruckert C."/>
        </authorList>
    </citation>
    <scope>NUCLEOTIDE SEQUENCE</scope>
    <source>
        <strain evidence="5">CGMCC 1.16548</strain>
    </source>
</reference>
<proteinExistence type="predicted"/>
<protein>
    <submittedName>
        <fullName evidence="5">FMN reductase</fullName>
    </submittedName>
</protein>
<reference evidence="5" key="2">
    <citation type="submission" date="2020-09" db="EMBL/GenBank/DDBJ databases">
        <authorList>
            <person name="Sun Q."/>
            <person name="Zhou Y."/>
        </authorList>
    </citation>
    <scope>NUCLEOTIDE SEQUENCE</scope>
    <source>
        <strain evidence="5">CGMCC 1.16548</strain>
    </source>
</reference>
<accession>A0A8J3GPI6</accession>
<dbReference type="PANTHER" id="PTHR43408:SF2">
    <property type="entry name" value="FMN REDUCTASE (NADPH)"/>
    <property type="match status" value="1"/>
</dbReference>
<dbReference type="Proteomes" id="UP000617531">
    <property type="component" value="Unassembled WGS sequence"/>
</dbReference>
<keyword evidence="1" id="KW-0285">Flavoprotein</keyword>
<dbReference type="RefSeq" id="WP_191282230.1">
    <property type="nucleotide sequence ID" value="NZ_BNAI01000001.1"/>
</dbReference>
<organism evidence="5 6">
    <name type="scientific">Pseudolysinimonas yzui</name>
    <dbReference type="NCBI Taxonomy" id="2708254"/>
    <lineage>
        <taxon>Bacteria</taxon>
        <taxon>Bacillati</taxon>
        <taxon>Actinomycetota</taxon>
        <taxon>Actinomycetes</taxon>
        <taxon>Micrococcales</taxon>
        <taxon>Microbacteriaceae</taxon>
        <taxon>Pseudolysinimonas</taxon>
    </lineage>
</organism>
<evidence type="ECO:0000259" key="4">
    <source>
        <dbReference type="Pfam" id="PF03358"/>
    </source>
</evidence>
<dbReference type="PANTHER" id="PTHR43408">
    <property type="entry name" value="FMN REDUCTASE (NADPH)"/>
    <property type="match status" value="1"/>
</dbReference>
<feature type="domain" description="NADPH-dependent FMN reductase-like" evidence="4">
    <location>
        <begin position="4"/>
        <end position="154"/>
    </location>
</feature>
<gene>
    <name evidence="5" type="ORF">GCM10011600_09580</name>
</gene>
<keyword evidence="2" id="KW-0288">FMN</keyword>
<dbReference type="InterPro" id="IPR023932">
    <property type="entry name" value="CE1759_FMN_reduct"/>
</dbReference>
<dbReference type="InterPro" id="IPR029039">
    <property type="entry name" value="Flavoprotein-like_sf"/>
</dbReference>
<evidence type="ECO:0000256" key="3">
    <source>
        <dbReference type="ARBA" id="ARBA00023002"/>
    </source>
</evidence>
<sequence>MSTTLVVVNAGTGDPSSTRLLADRTAQRVAALASTAGQTVDTHVIDLREIATEVTTALVSQHIGTGLRAAMDAVAGADGIVAASPVYAAGPSGLFTSFFQVLETDSLIGTPVILAATAGTARHALVADDQMRGMFGYLRAMTVPTALFAAPEDWADAALTGRIDRAALELVTLMRAGVATTIRAGNAAKYQTQLGSPNDPGIQLDSDLMRLAAGGAV</sequence>
<dbReference type="EMBL" id="BNAI01000001">
    <property type="protein sequence ID" value="GHF10515.1"/>
    <property type="molecule type" value="Genomic_DNA"/>
</dbReference>
<evidence type="ECO:0000313" key="5">
    <source>
        <dbReference type="EMBL" id="GHF10515.1"/>
    </source>
</evidence>
<evidence type="ECO:0000256" key="2">
    <source>
        <dbReference type="ARBA" id="ARBA00022643"/>
    </source>
</evidence>
<keyword evidence="6" id="KW-1185">Reference proteome</keyword>
<dbReference type="InterPro" id="IPR051814">
    <property type="entry name" value="NAD(P)H-dep_FMN_reductase"/>
</dbReference>
<comment type="caution">
    <text evidence="5">The sequence shown here is derived from an EMBL/GenBank/DDBJ whole genome shotgun (WGS) entry which is preliminary data.</text>
</comment>
<keyword evidence="3" id="KW-0560">Oxidoreductase</keyword>
<dbReference type="AlphaFoldDB" id="A0A8J3GPI6"/>
<dbReference type="NCBIfam" id="TIGR04037">
    <property type="entry name" value="LLM_duo_CE1759"/>
    <property type="match status" value="1"/>
</dbReference>
<dbReference type="InterPro" id="IPR005025">
    <property type="entry name" value="FMN_Rdtase-like_dom"/>
</dbReference>
<dbReference type="SUPFAM" id="SSF52218">
    <property type="entry name" value="Flavoproteins"/>
    <property type="match status" value="1"/>
</dbReference>
<evidence type="ECO:0000313" key="6">
    <source>
        <dbReference type="Proteomes" id="UP000617531"/>
    </source>
</evidence>